<dbReference type="InterPro" id="IPR015408">
    <property type="entry name" value="Znf_Mcm10/DnaG"/>
</dbReference>
<feature type="region of interest" description="Disordered" evidence="8">
    <location>
        <begin position="99"/>
        <end position="252"/>
    </location>
</feature>
<evidence type="ECO:0000256" key="5">
    <source>
        <dbReference type="ARBA" id="ARBA00022771"/>
    </source>
</evidence>
<evidence type="ECO:0000313" key="11">
    <source>
        <dbReference type="EMBL" id="KAJ9133095.1"/>
    </source>
</evidence>
<organism evidence="11 12">
    <name type="scientific">Pleurostoma richardsiae</name>
    <dbReference type="NCBI Taxonomy" id="41990"/>
    <lineage>
        <taxon>Eukaryota</taxon>
        <taxon>Fungi</taxon>
        <taxon>Dikarya</taxon>
        <taxon>Ascomycota</taxon>
        <taxon>Pezizomycotina</taxon>
        <taxon>Sordariomycetes</taxon>
        <taxon>Sordariomycetidae</taxon>
        <taxon>Calosphaeriales</taxon>
        <taxon>Pleurostomataceae</taxon>
        <taxon>Pleurostoma</taxon>
    </lineage>
</organism>
<comment type="caution">
    <text evidence="11">The sequence shown here is derived from an EMBL/GenBank/DDBJ whole genome shotgun (WGS) entry which is preliminary data.</text>
</comment>
<feature type="compositionally biased region" description="Basic and acidic residues" evidence="8">
    <location>
        <begin position="576"/>
        <end position="602"/>
    </location>
</feature>
<protein>
    <submittedName>
        <fullName evidence="11">Primase zinc finger domain protein</fullName>
    </submittedName>
</protein>
<feature type="region of interest" description="Disordered" evidence="8">
    <location>
        <begin position="274"/>
        <end position="365"/>
    </location>
</feature>
<dbReference type="GO" id="GO:0006270">
    <property type="term" value="P:DNA replication initiation"/>
    <property type="evidence" value="ECO:0007669"/>
    <property type="project" value="InterPro"/>
</dbReference>
<dbReference type="Gene3D" id="2.40.50.140">
    <property type="entry name" value="Nucleic acid-binding proteins"/>
    <property type="match status" value="1"/>
</dbReference>
<evidence type="ECO:0000259" key="10">
    <source>
        <dbReference type="Pfam" id="PF22379"/>
    </source>
</evidence>
<dbReference type="GO" id="GO:0043596">
    <property type="term" value="C:nuclear replication fork"/>
    <property type="evidence" value="ECO:0007669"/>
    <property type="project" value="TreeGrafter"/>
</dbReference>
<feature type="compositionally biased region" description="Acidic residues" evidence="8">
    <location>
        <begin position="72"/>
        <end position="82"/>
    </location>
</feature>
<dbReference type="GO" id="GO:0008270">
    <property type="term" value="F:zinc ion binding"/>
    <property type="evidence" value="ECO:0007669"/>
    <property type="project" value="UniProtKB-KW"/>
</dbReference>
<comment type="similarity">
    <text evidence="2">Belongs to the MCM10 family.</text>
</comment>
<evidence type="ECO:0000256" key="2">
    <source>
        <dbReference type="ARBA" id="ARBA00009679"/>
    </source>
</evidence>
<accession>A0AA38R497</accession>
<dbReference type="Pfam" id="PF09329">
    <property type="entry name" value="zf-primase"/>
    <property type="match status" value="1"/>
</dbReference>
<sequence>MPSTNTAPEPQWPPRSPHEALLSTPGGRERLRRMAERGSPSPSPTKSRLSRATGALAMRSTNLDLEAPPGEDSLEEEEDEETLQLKLQEIQARLKLKKLQNAKAQRQATSVSEGNKEAVRPGSAPLTAGAGIRSQSRVTESRTARQPERARSQNEVQVPASPVRKAQPPTAVQTSPTRVLLGIDKGLKAKDVSLKRAPSLRKPQNDPGGTHQAGGYLQRTKTPAEERPRPLSFNERLASARTEEVARQERHDKIERLRSHAFNVGRDEMEKYKSEAVELPDIPIQPPTYSREEVLSSLGRPKSGGYLHRSNTAPNVRSGGSQPAAHDPISSEPLQPPSTTPSTATESRKKSSSSETPESEAASFEPYSGLHLSKRILPHQVVTRAVTGKKTYVLKDLLKHVKAPDFSLPDVESDVVVFAIVASKSDPRSHKPTYDKAGKPQPSDRGKYMVITLVDLTWEVELFLFNSGFDRFWKLSTGTVVAILNPAIMPPPPNRVDTGRFSLVVNSDADTILEVGAARDLGYCRSVKTDGQLCSAWVNARRTEHCEFHTNEALRRARTSRIEVSTMGVGGGGGGDGKKNGARGRDFKRSRDGGGDLEKEKHLERARARYDHYDYSTHSRVFVSSSPASLIDREGGGFADRRERAEGLKKRIAARERESELMRQLAEQGVGAGREYMKFGSSVSSSSAAAGAGGEGEGEEPSRKVDARSLGLLAPRGSEQIHLSPVKRKRAGSSQSTATTASTAPGGSANSNRGGLGWGGTLKNKLARMKEGEKLNPAAAAAAAAAAPGMAGNGRDRSPVRKKTRFVTEKGIREAGRESLGAELSSAGGATRRIVTLSDDEDELVIVK</sequence>
<feature type="compositionally biased region" description="Low complexity" evidence="8">
    <location>
        <begin position="732"/>
        <end position="749"/>
    </location>
</feature>
<evidence type="ECO:0000256" key="1">
    <source>
        <dbReference type="ARBA" id="ARBA00004123"/>
    </source>
</evidence>
<dbReference type="Proteomes" id="UP001174694">
    <property type="component" value="Unassembled WGS sequence"/>
</dbReference>
<dbReference type="FunFam" id="2.40.50.140:FF:000174">
    <property type="entry name" value="DNA replication licensing factor mcm10"/>
    <property type="match status" value="1"/>
</dbReference>
<keyword evidence="3" id="KW-0235">DNA replication</keyword>
<dbReference type="InterPro" id="IPR040184">
    <property type="entry name" value="Mcm10"/>
</dbReference>
<feature type="region of interest" description="Disordered" evidence="8">
    <location>
        <begin position="783"/>
        <end position="802"/>
    </location>
</feature>
<dbReference type="EMBL" id="JANBVO010000053">
    <property type="protein sequence ID" value="KAJ9133095.1"/>
    <property type="molecule type" value="Genomic_DNA"/>
</dbReference>
<feature type="compositionally biased region" description="Basic and acidic residues" evidence="8">
    <location>
        <begin position="241"/>
        <end position="252"/>
    </location>
</feature>
<evidence type="ECO:0000256" key="8">
    <source>
        <dbReference type="SAM" id="MobiDB-lite"/>
    </source>
</evidence>
<dbReference type="InterPro" id="IPR055065">
    <property type="entry name" value="OB_MCM10"/>
</dbReference>
<evidence type="ECO:0000256" key="6">
    <source>
        <dbReference type="ARBA" id="ARBA00022833"/>
    </source>
</evidence>
<keyword evidence="4" id="KW-0479">Metal-binding</keyword>
<feature type="compositionally biased region" description="Basic and acidic residues" evidence="8">
    <location>
        <begin position="185"/>
        <end position="194"/>
    </location>
</feature>
<proteinExistence type="inferred from homology"/>
<reference evidence="11" key="1">
    <citation type="submission" date="2022-07" db="EMBL/GenBank/DDBJ databases">
        <title>Fungi with potential for degradation of polypropylene.</title>
        <authorList>
            <person name="Gostincar C."/>
        </authorList>
    </citation>
    <scope>NUCLEOTIDE SEQUENCE</scope>
    <source>
        <strain evidence="11">EXF-13308</strain>
    </source>
</reference>
<feature type="domain" description="MCM10 OB-fold" evidence="10">
    <location>
        <begin position="367"/>
        <end position="506"/>
    </location>
</feature>
<name>A0AA38R497_9PEZI</name>
<feature type="region of interest" description="Disordered" evidence="8">
    <location>
        <begin position="565"/>
        <end position="602"/>
    </location>
</feature>
<feature type="compositionally biased region" description="Basic and acidic residues" evidence="8">
    <location>
        <begin position="27"/>
        <end position="36"/>
    </location>
</feature>
<dbReference type="GO" id="GO:0003688">
    <property type="term" value="F:DNA replication origin binding"/>
    <property type="evidence" value="ECO:0007669"/>
    <property type="project" value="TreeGrafter"/>
</dbReference>
<evidence type="ECO:0000256" key="4">
    <source>
        <dbReference type="ARBA" id="ARBA00022723"/>
    </source>
</evidence>
<feature type="compositionally biased region" description="Low complexity" evidence="8">
    <location>
        <begin position="353"/>
        <end position="363"/>
    </location>
</feature>
<evidence type="ECO:0000313" key="12">
    <source>
        <dbReference type="Proteomes" id="UP001174694"/>
    </source>
</evidence>
<feature type="region of interest" description="Disordered" evidence="8">
    <location>
        <begin position="684"/>
        <end position="762"/>
    </location>
</feature>
<dbReference type="InterPro" id="IPR012340">
    <property type="entry name" value="NA-bd_OB-fold"/>
</dbReference>
<evidence type="ECO:0000256" key="3">
    <source>
        <dbReference type="ARBA" id="ARBA00022705"/>
    </source>
</evidence>
<dbReference type="Pfam" id="PF22379">
    <property type="entry name" value="OB_MCM10"/>
    <property type="match status" value="1"/>
</dbReference>
<keyword evidence="12" id="KW-1185">Reference proteome</keyword>
<feature type="domain" description="Zinc finger Mcm10/DnaG-type" evidence="9">
    <location>
        <begin position="516"/>
        <end position="561"/>
    </location>
</feature>
<dbReference type="AlphaFoldDB" id="A0AA38R497"/>
<dbReference type="PANTHER" id="PTHR13454">
    <property type="entry name" value="PROTEIN MCM10 HOMOLOG"/>
    <property type="match status" value="1"/>
</dbReference>
<keyword evidence="6" id="KW-0862">Zinc</keyword>
<evidence type="ECO:0000256" key="7">
    <source>
        <dbReference type="ARBA" id="ARBA00023242"/>
    </source>
</evidence>
<keyword evidence="7" id="KW-0539">Nucleus</keyword>
<evidence type="ECO:0000259" key="9">
    <source>
        <dbReference type="Pfam" id="PF09329"/>
    </source>
</evidence>
<gene>
    <name evidence="11" type="ORF">NKR23_g10980</name>
</gene>
<dbReference type="PANTHER" id="PTHR13454:SF11">
    <property type="entry name" value="PROTEIN MCM10 HOMOLOG"/>
    <property type="match status" value="1"/>
</dbReference>
<comment type="subcellular location">
    <subcellularLocation>
        <location evidence="1">Nucleus</location>
    </subcellularLocation>
</comment>
<feature type="compositionally biased region" description="Basic and acidic residues" evidence="8">
    <location>
        <begin position="139"/>
        <end position="152"/>
    </location>
</feature>
<keyword evidence="5" id="KW-0863">Zinc-finger</keyword>
<feature type="compositionally biased region" description="Polar residues" evidence="8">
    <location>
        <begin position="309"/>
        <end position="321"/>
    </location>
</feature>
<dbReference type="GO" id="GO:0003697">
    <property type="term" value="F:single-stranded DNA binding"/>
    <property type="evidence" value="ECO:0007669"/>
    <property type="project" value="InterPro"/>
</dbReference>
<feature type="region of interest" description="Disordered" evidence="8">
    <location>
        <begin position="1"/>
        <end position="83"/>
    </location>
</feature>